<dbReference type="InterPro" id="IPR029058">
    <property type="entry name" value="AB_hydrolase_fold"/>
</dbReference>
<evidence type="ECO:0000313" key="5">
    <source>
        <dbReference type="Proteomes" id="UP001183388"/>
    </source>
</evidence>
<accession>A0ABU2LGB3</accession>
<keyword evidence="5" id="KW-1185">Reference proteome</keyword>
<dbReference type="InterPro" id="IPR050261">
    <property type="entry name" value="FrsA_esterase"/>
</dbReference>
<dbReference type="Proteomes" id="UP001183388">
    <property type="component" value="Unassembled WGS sequence"/>
</dbReference>
<organism evidence="4 5">
    <name type="scientific">Streptomyces boetiae</name>
    <dbReference type="NCBI Taxonomy" id="3075541"/>
    <lineage>
        <taxon>Bacteria</taxon>
        <taxon>Bacillati</taxon>
        <taxon>Actinomycetota</taxon>
        <taxon>Actinomycetes</taxon>
        <taxon>Kitasatosporales</taxon>
        <taxon>Streptomycetaceae</taxon>
        <taxon>Streptomyces</taxon>
    </lineage>
</organism>
<dbReference type="Gene3D" id="3.40.50.1820">
    <property type="entry name" value="alpha/beta hydrolase"/>
    <property type="match status" value="1"/>
</dbReference>
<gene>
    <name evidence="4" type="ORF">RM780_27095</name>
</gene>
<reference evidence="5" key="1">
    <citation type="submission" date="2023-07" db="EMBL/GenBank/DDBJ databases">
        <title>30 novel species of actinomycetes from the DSMZ collection.</title>
        <authorList>
            <person name="Nouioui I."/>
        </authorList>
    </citation>
    <scope>NUCLEOTIDE SEQUENCE [LARGE SCALE GENOMIC DNA]</scope>
    <source>
        <strain evidence="5">DSM 44917</strain>
    </source>
</reference>
<evidence type="ECO:0000256" key="1">
    <source>
        <dbReference type="ARBA" id="ARBA00008645"/>
    </source>
</evidence>
<dbReference type="Pfam" id="PF12740">
    <property type="entry name" value="PETase"/>
    <property type="match status" value="1"/>
</dbReference>
<comment type="caution">
    <text evidence="4">The sequence shown here is derived from an EMBL/GenBank/DDBJ whole genome shotgun (WGS) entry which is preliminary data.</text>
</comment>
<protein>
    <submittedName>
        <fullName evidence="4">Alpha/beta hydrolase</fullName>
    </submittedName>
</protein>
<dbReference type="GO" id="GO:0016787">
    <property type="term" value="F:hydrolase activity"/>
    <property type="evidence" value="ECO:0007669"/>
    <property type="project" value="UniProtKB-KW"/>
</dbReference>
<dbReference type="RefSeq" id="WP_311633553.1">
    <property type="nucleotide sequence ID" value="NZ_JAVREN010000082.1"/>
</dbReference>
<dbReference type="SUPFAM" id="SSF53474">
    <property type="entry name" value="alpha/beta-Hydrolases"/>
    <property type="match status" value="1"/>
</dbReference>
<feature type="domain" description="PET hydrolase/cutinase-like" evidence="3">
    <location>
        <begin position="40"/>
        <end position="298"/>
    </location>
</feature>
<proteinExistence type="inferred from homology"/>
<dbReference type="InterPro" id="IPR041127">
    <property type="entry name" value="PET_hydrolase/cutinase-like"/>
</dbReference>
<dbReference type="EMBL" id="JAVREN010000082">
    <property type="protein sequence ID" value="MDT0310587.1"/>
    <property type="molecule type" value="Genomic_DNA"/>
</dbReference>
<dbReference type="PANTHER" id="PTHR22946:SF9">
    <property type="entry name" value="POLYKETIDE TRANSFERASE AF380"/>
    <property type="match status" value="1"/>
</dbReference>
<name>A0ABU2LGB3_9ACTN</name>
<evidence type="ECO:0000256" key="2">
    <source>
        <dbReference type="ARBA" id="ARBA00022801"/>
    </source>
</evidence>
<evidence type="ECO:0000259" key="3">
    <source>
        <dbReference type="Pfam" id="PF12740"/>
    </source>
</evidence>
<sequence>MHHRTRPHGLRVWLKNALATLVAGVLALGIVAAADGTAVAAEQEYRRGPAPTLNSLRAAQGPFSYARVTVPEQPGFGGGTIYYPTNAGGGTFGAVAMSPGLNADQGSLAWYGPKLATNGFVVFTINNLNTATDSPPARGRQLLAALDYLTGRSAVANRVDPARLAVAGHSLGGGGAINAAAERPGLQAAIPLTPYVFDRSWPEVRVPTFILGAENDNSAPVAQHAEPLYQGLVNAPERAYLELAGRGHLAPNFQNATIGQFTLAWLKRYVDNDTRYERFLCPPPAPSDVIAEYRDTCPGA</sequence>
<evidence type="ECO:0000313" key="4">
    <source>
        <dbReference type="EMBL" id="MDT0310587.1"/>
    </source>
</evidence>
<keyword evidence="2 4" id="KW-0378">Hydrolase</keyword>
<comment type="similarity">
    <text evidence="1">Belongs to the AB hydrolase superfamily.</text>
</comment>
<dbReference type="PANTHER" id="PTHR22946">
    <property type="entry name" value="DIENELACTONE HYDROLASE DOMAIN-CONTAINING PROTEIN-RELATED"/>
    <property type="match status" value="1"/>
</dbReference>